<organism evidence="2 3">
    <name type="scientific">Novosphingobium kalidii</name>
    <dbReference type="NCBI Taxonomy" id="3230299"/>
    <lineage>
        <taxon>Bacteria</taxon>
        <taxon>Pseudomonadati</taxon>
        <taxon>Pseudomonadota</taxon>
        <taxon>Alphaproteobacteria</taxon>
        <taxon>Sphingomonadales</taxon>
        <taxon>Sphingomonadaceae</taxon>
        <taxon>Novosphingobium</taxon>
    </lineage>
</organism>
<dbReference type="EMBL" id="JBEWLY010000007">
    <property type="protein sequence ID" value="MET1754458.1"/>
    <property type="molecule type" value="Genomic_DNA"/>
</dbReference>
<accession>A0ABV2CXY1</accession>
<dbReference type="RefSeq" id="WP_353982858.1">
    <property type="nucleotide sequence ID" value="NZ_JBEWLY010000007.1"/>
</dbReference>
<protein>
    <submittedName>
        <fullName evidence="2">SprT family zinc-dependent metalloprotease</fullName>
        <ecNumber evidence="2">3.4.-.-</ecNumber>
    </submittedName>
</protein>
<dbReference type="EC" id="3.4.-.-" evidence="2"/>
<evidence type="ECO:0000313" key="3">
    <source>
        <dbReference type="Proteomes" id="UP001548713"/>
    </source>
</evidence>
<reference evidence="2 3" key="1">
    <citation type="submission" date="2024-07" db="EMBL/GenBank/DDBJ databases">
        <title>Novosphingobium kalidii RD2P27.</title>
        <authorList>
            <person name="Sun J.-Q."/>
        </authorList>
    </citation>
    <scope>NUCLEOTIDE SEQUENCE [LARGE SCALE GENOMIC DNA]</scope>
    <source>
        <strain evidence="2 3">RD2P27</strain>
    </source>
</reference>
<sequence>MLDWLRRDPRAIPTLEIRGRDVPVIVRRLDRARRMTMRVAPDGSEIRISIPRWGRTTEALAFARTRQGWIERQLAALPSRQTVGPGATIHFRGEALKLEHDPSGPRRPELAVGALRIGGPEAALEARVQRWLQGEARALIADDLAHYCDRAGKPAPRLALSNARRRWGSCAADGAIRINWRLVMAPDFVRRSVVAHEVAHLVHFDHSPAFHACLEQLFAGDIALANAWLRREGRSLYQAFT</sequence>
<dbReference type="PANTHER" id="PTHR30399">
    <property type="entry name" value="UNCHARACTERIZED PROTEIN YGJP"/>
    <property type="match status" value="1"/>
</dbReference>
<name>A0ABV2CXY1_9SPHN</name>
<dbReference type="InterPro" id="IPR002725">
    <property type="entry name" value="YgjP-like_metallopeptidase"/>
</dbReference>
<feature type="domain" description="YgjP-like metallopeptidase" evidence="1">
    <location>
        <begin position="34"/>
        <end position="231"/>
    </location>
</feature>
<evidence type="ECO:0000259" key="1">
    <source>
        <dbReference type="Pfam" id="PF01863"/>
    </source>
</evidence>
<keyword evidence="2" id="KW-0378">Hydrolase</keyword>
<dbReference type="InterPro" id="IPR053136">
    <property type="entry name" value="UTP_pyrophosphatase-like"/>
</dbReference>
<proteinExistence type="predicted"/>
<comment type="caution">
    <text evidence="2">The sequence shown here is derived from an EMBL/GenBank/DDBJ whole genome shotgun (WGS) entry which is preliminary data.</text>
</comment>
<dbReference type="GO" id="GO:0008237">
    <property type="term" value="F:metallopeptidase activity"/>
    <property type="evidence" value="ECO:0007669"/>
    <property type="project" value="UniProtKB-KW"/>
</dbReference>
<dbReference type="Pfam" id="PF01863">
    <property type="entry name" value="YgjP-like"/>
    <property type="match status" value="1"/>
</dbReference>
<dbReference type="PANTHER" id="PTHR30399:SF1">
    <property type="entry name" value="UTP PYROPHOSPHATASE"/>
    <property type="match status" value="1"/>
</dbReference>
<evidence type="ECO:0000313" key="2">
    <source>
        <dbReference type="EMBL" id="MET1754458.1"/>
    </source>
</evidence>
<gene>
    <name evidence="2" type="ORF">ABVV53_03105</name>
</gene>
<keyword evidence="3" id="KW-1185">Reference proteome</keyword>
<keyword evidence="2" id="KW-0645">Protease</keyword>
<dbReference type="CDD" id="cd07344">
    <property type="entry name" value="M48_yhfN_like"/>
    <property type="match status" value="1"/>
</dbReference>
<dbReference type="Gene3D" id="3.30.2010.10">
    <property type="entry name" value="Metalloproteases ('zincins'), catalytic domain"/>
    <property type="match status" value="1"/>
</dbReference>
<dbReference type="Proteomes" id="UP001548713">
    <property type="component" value="Unassembled WGS sequence"/>
</dbReference>
<keyword evidence="2" id="KW-0482">Metalloprotease</keyword>